<proteinExistence type="predicted"/>
<organism evidence="1 2">
    <name type="scientific">Naganishia friedmannii</name>
    <dbReference type="NCBI Taxonomy" id="89922"/>
    <lineage>
        <taxon>Eukaryota</taxon>
        <taxon>Fungi</taxon>
        <taxon>Dikarya</taxon>
        <taxon>Basidiomycota</taxon>
        <taxon>Agaricomycotina</taxon>
        <taxon>Tremellomycetes</taxon>
        <taxon>Filobasidiales</taxon>
        <taxon>Filobasidiaceae</taxon>
        <taxon>Naganishia</taxon>
    </lineage>
</organism>
<reference evidence="1" key="1">
    <citation type="submission" date="2023-04" db="EMBL/GenBank/DDBJ databases">
        <title>Draft Genome sequencing of Naganishia species isolated from polar environments using Oxford Nanopore Technology.</title>
        <authorList>
            <person name="Leo P."/>
            <person name="Venkateswaran K."/>
        </authorList>
    </citation>
    <scope>NUCLEOTIDE SEQUENCE</scope>
    <source>
        <strain evidence="1">MNA-CCFEE 5423</strain>
    </source>
</reference>
<name>A0ACC2V5W7_9TREE</name>
<protein>
    <submittedName>
        <fullName evidence="1">Uncharacterized protein</fullName>
    </submittedName>
</protein>
<dbReference type="EMBL" id="JASBWT010000025">
    <property type="protein sequence ID" value="KAJ9094488.1"/>
    <property type="molecule type" value="Genomic_DNA"/>
</dbReference>
<evidence type="ECO:0000313" key="2">
    <source>
        <dbReference type="Proteomes" id="UP001227268"/>
    </source>
</evidence>
<sequence>MDIDDDDAFLYGDSEPVETSPAAAPGGTVDDVVKNEEVNQNLQYNTNSVELVPGEFKDGNAQPTNADEDDDDPYGASYSPTLTEEDLPAHPVNETDVNGLQGEEREAMEEDEEEEEDEEDDNDDDDGLDIVVAAPQRSVDFRQVAIQSGGPGPAPNIVVAGFGMNAASLASKAPPLNTASSTRLTATQSATSSALPNDVNPTDGTAPANPLLAEPQPVEADPPLTVSSIADDPSHSAEVRAAAAALAPPTHLTGETARILPPSNLPTPHAPGSQPVPPNPYAFTLDPPTTRDAESVYEYDMKVMNASGQPWRARGSDLSRWFNYGFDEFTWKRYCDYRREAIQGLEAMKQIPLGQPLSAETATLLHVPVPAMPQIANQAIQGISDGTSGDSSNLNIPGQMNQDQQATNEQGENALSQQQPDNDAMNSMMQMGFPMNPEQMQQQMMMMQKMMGNAEGNGEASGYNANNAGSVNAEHGTNAVHPSDGNMVPGNGTPDMNAMMGMGGMSDMQAMMNMFGMGMPGMGNMGNMNGMQDMSGFQNMAGMGQVMGNFGSNSPVPGMMGMNMGQMGEAIPNNNEIKRGPVQQQTVPTGPGFHHMRGGFRGRGRGIAIRGRGGNSYLDTALPLGPRSQVPNAPKGPKASRAHRDSIPEPPKAGLDYGEQPEAAVATPASEKADNSVSGRAPLPSKEQLTRANTPEESGDDDRKRQASSKRESRQASPAKEQDTGRSAVEPVHDALSGRDSDGGHSDAKTDDRTRSSTRTSRTKKDKEGRDSGSRTSGQREGRTTSGEKSRADRVRSSRDDRSSKEEKPRTTRRTSRSRERRREGDDREKDRKSSSRHRRTRSDKEGGGSAVDEDESKKETRRTTRADTDKT</sequence>
<keyword evidence="2" id="KW-1185">Reference proteome</keyword>
<gene>
    <name evidence="1" type="ORF">QFC21_006027</name>
</gene>
<accession>A0ACC2V5W7</accession>
<dbReference type="Proteomes" id="UP001227268">
    <property type="component" value="Unassembled WGS sequence"/>
</dbReference>
<evidence type="ECO:0000313" key="1">
    <source>
        <dbReference type="EMBL" id="KAJ9094488.1"/>
    </source>
</evidence>
<comment type="caution">
    <text evidence="1">The sequence shown here is derived from an EMBL/GenBank/DDBJ whole genome shotgun (WGS) entry which is preliminary data.</text>
</comment>